<dbReference type="EMBL" id="JAYFSI010000001">
    <property type="protein sequence ID" value="MEA5358851.1"/>
    <property type="molecule type" value="Genomic_DNA"/>
</dbReference>
<organism evidence="1 2">
    <name type="scientific">Amycolatopsis heterodermiae</name>
    <dbReference type="NCBI Taxonomy" id="3110235"/>
    <lineage>
        <taxon>Bacteria</taxon>
        <taxon>Bacillati</taxon>
        <taxon>Actinomycetota</taxon>
        <taxon>Actinomycetes</taxon>
        <taxon>Pseudonocardiales</taxon>
        <taxon>Pseudonocardiaceae</taxon>
        <taxon>Amycolatopsis</taxon>
    </lineage>
</organism>
<dbReference type="Proteomes" id="UP001304298">
    <property type="component" value="Unassembled WGS sequence"/>
</dbReference>
<evidence type="ECO:0000313" key="1">
    <source>
        <dbReference type="EMBL" id="MEA5358851.1"/>
    </source>
</evidence>
<comment type="caution">
    <text evidence="1">The sequence shown here is derived from an EMBL/GenBank/DDBJ whole genome shotgun (WGS) entry which is preliminary data.</text>
</comment>
<accession>A0ABU5R0G3</accession>
<reference evidence="1 2" key="1">
    <citation type="submission" date="2023-12" db="EMBL/GenBank/DDBJ databases">
        <title>Amycolatopsis sp. V23-08.</title>
        <authorList>
            <person name="Somphong A."/>
        </authorList>
    </citation>
    <scope>NUCLEOTIDE SEQUENCE [LARGE SCALE GENOMIC DNA]</scope>
    <source>
        <strain evidence="1 2">V23-08</strain>
    </source>
</reference>
<name>A0ABU5R0G3_9PSEU</name>
<protein>
    <submittedName>
        <fullName evidence="1">Uncharacterized protein</fullName>
    </submittedName>
</protein>
<evidence type="ECO:0000313" key="2">
    <source>
        <dbReference type="Proteomes" id="UP001304298"/>
    </source>
</evidence>
<dbReference type="RefSeq" id="WP_323324013.1">
    <property type="nucleotide sequence ID" value="NZ_JAYFSI010000001.1"/>
</dbReference>
<sequence length="111" mass="12471">MRMNSRAWTDRFDAVPWAEIATWFHELAAEHAEFRPMTDIVSSVLARGGDRHLVALTSMHDLVVTSRPVPDGRPIEVVVVRSPSSGASDSDAVPQFWRFVRETLDVEAEKP</sequence>
<proteinExistence type="predicted"/>
<gene>
    <name evidence="1" type="ORF">VA596_04840</name>
</gene>
<keyword evidence="2" id="KW-1185">Reference proteome</keyword>